<comment type="similarity">
    <text evidence="5">Belongs to the fem-1 family.</text>
</comment>
<evidence type="ECO:0000256" key="9">
    <source>
        <dbReference type="SAM" id="Phobius"/>
    </source>
</evidence>
<feature type="repeat" description="ANK" evidence="7">
    <location>
        <begin position="400"/>
        <end position="432"/>
    </location>
</feature>
<feature type="compositionally biased region" description="Basic and acidic residues" evidence="8">
    <location>
        <begin position="1"/>
        <end position="18"/>
    </location>
</feature>
<keyword evidence="3" id="KW-0833">Ubl conjugation pathway</keyword>
<sequence length="562" mass="62988">MQADCDVPRTLRTSEKMTEPGLSPQRLKHRLYYYARDGMAITLFALLADKDRSEVKELLGEVRSEHPKDRVVCVWWDVRHGLPRYGRTTPHFVGYMLEFMFRRRYLDQREHPLLCTLLLTTSATISASICSPHTNTSSSIVTNSSYETDEVVKQVSKTLHSWHDLLVVIFLILILDISYVIHAFLFASYSTGLVFTFLKHLGLADFPILNNGNFSEPSIFASTKSVTQSLLSLPPLQLSPLKVVVLSGVHLKTNDLYLEIGSSWSLTTVPAVQKCLPHHATLPCLPCRLLHTIAKSFVPHAVHTYVLNWCKLLTILQAVVDEDGQKCTPLIIAARQGHDKVVKMMLQEFKQDIEQEGTVKFDGYVIEGASSLWCAAGAGHLNVVKTLVKMGADVNHPTKTNSTPLRAACFDGRLDIVRYLTDHLADIHIANKYNNTCLMIAAYKGHLDVVSFLLEKGANPNERAHCGATAMHFAAECGHTSIVQELLDHGALMTKNEHGMTPLIAAAERTRAEVVEYLITRPEVSREEKIDALELLGASFANDKDYYCLEQAYNYLHRTMEM</sequence>
<comment type="caution">
    <text evidence="10">The sequence shown here is derived from an EMBL/GenBank/DDBJ whole genome shotgun (WGS) entry which is preliminary data.</text>
</comment>
<comment type="pathway">
    <text evidence="1">Protein modification; protein ubiquitination.</text>
</comment>
<evidence type="ECO:0000256" key="1">
    <source>
        <dbReference type="ARBA" id="ARBA00004906"/>
    </source>
</evidence>
<dbReference type="Proteomes" id="UP001159363">
    <property type="component" value="Chromosome 5"/>
</dbReference>
<gene>
    <name evidence="10" type="ORF">PR048_017678</name>
</gene>
<feature type="transmembrane region" description="Helical" evidence="9">
    <location>
        <begin position="165"/>
        <end position="189"/>
    </location>
</feature>
<keyword evidence="2" id="KW-0677">Repeat</keyword>
<feature type="repeat" description="ANK" evidence="7">
    <location>
        <begin position="367"/>
        <end position="399"/>
    </location>
</feature>
<name>A0ABQ9HA71_9NEOP</name>
<dbReference type="Pfam" id="PF12796">
    <property type="entry name" value="Ank_2"/>
    <property type="match status" value="2"/>
</dbReference>
<dbReference type="PANTHER" id="PTHR24173:SF78">
    <property type="entry name" value="PROTEIN FEM-1 HOMOLOG B"/>
    <property type="match status" value="1"/>
</dbReference>
<proteinExistence type="inferred from homology"/>
<dbReference type="SMART" id="SM00248">
    <property type="entry name" value="ANK"/>
    <property type="match status" value="6"/>
</dbReference>
<keyword evidence="9" id="KW-0812">Transmembrane</keyword>
<keyword evidence="9" id="KW-0472">Membrane</keyword>
<feature type="region of interest" description="Disordered" evidence="8">
    <location>
        <begin position="1"/>
        <end position="21"/>
    </location>
</feature>
<dbReference type="Pfam" id="PF00023">
    <property type="entry name" value="Ank"/>
    <property type="match status" value="1"/>
</dbReference>
<keyword evidence="11" id="KW-1185">Reference proteome</keyword>
<dbReference type="Gene3D" id="1.25.40.20">
    <property type="entry name" value="Ankyrin repeat-containing domain"/>
    <property type="match status" value="2"/>
</dbReference>
<keyword evidence="9" id="KW-1133">Transmembrane helix</keyword>
<evidence type="ECO:0000256" key="3">
    <source>
        <dbReference type="ARBA" id="ARBA00022786"/>
    </source>
</evidence>
<organism evidence="10 11">
    <name type="scientific">Dryococelus australis</name>
    <dbReference type="NCBI Taxonomy" id="614101"/>
    <lineage>
        <taxon>Eukaryota</taxon>
        <taxon>Metazoa</taxon>
        <taxon>Ecdysozoa</taxon>
        <taxon>Arthropoda</taxon>
        <taxon>Hexapoda</taxon>
        <taxon>Insecta</taxon>
        <taxon>Pterygota</taxon>
        <taxon>Neoptera</taxon>
        <taxon>Polyneoptera</taxon>
        <taxon>Phasmatodea</taxon>
        <taxon>Verophasmatodea</taxon>
        <taxon>Anareolatae</taxon>
        <taxon>Phasmatidae</taxon>
        <taxon>Eurycanthinae</taxon>
        <taxon>Dryococelus</taxon>
    </lineage>
</organism>
<evidence type="ECO:0000313" key="10">
    <source>
        <dbReference type="EMBL" id="KAJ8881205.1"/>
    </source>
</evidence>
<dbReference type="InterPro" id="IPR002110">
    <property type="entry name" value="Ankyrin_rpt"/>
</dbReference>
<dbReference type="EMBL" id="JARBHB010000006">
    <property type="protein sequence ID" value="KAJ8881205.1"/>
    <property type="molecule type" value="Genomic_DNA"/>
</dbReference>
<dbReference type="InterPro" id="IPR036770">
    <property type="entry name" value="Ankyrin_rpt-contain_sf"/>
</dbReference>
<accession>A0ABQ9HA71</accession>
<evidence type="ECO:0000256" key="2">
    <source>
        <dbReference type="ARBA" id="ARBA00022737"/>
    </source>
</evidence>
<feature type="non-terminal residue" evidence="10">
    <location>
        <position position="562"/>
    </location>
</feature>
<evidence type="ECO:0000313" key="11">
    <source>
        <dbReference type="Proteomes" id="UP001159363"/>
    </source>
</evidence>
<feature type="repeat" description="ANK" evidence="7">
    <location>
        <begin position="466"/>
        <end position="498"/>
    </location>
</feature>
<evidence type="ECO:0000256" key="6">
    <source>
        <dbReference type="ARBA" id="ARBA00072197"/>
    </source>
</evidence>
<evidence type="ECO:0000256" key="7">
    <source>
        <dbReference type="PROSITE-ProRule" id="PRU00023"/>
    </source>
</evidence>
<evidence type="ECO:0000256" key="5">
    <source>
        <dbReference type="ARBA" id="ARBA00038500"/>
    </source>
</evidence>
<evidence type="ECO:0000256" key="8">
    <source>
        <dbReference type="SAM" id="MobiDB-lite"/>
    </source>
</evidence>
<dbReference type="PROSITE" id="PS50297">
    <property type="entry name" value="ANK_REP_REGION"/>
    <property type="match status" value="4"/>
</dbReference>
<keyword evidence="4 7" id="KW-0040">ANK repeat</keyword>
<reference evidence="10 11" key="1">
    <citation type="submission" date="2023-02" db="EMBL/GenBank/DDBJ databases">
        <title>LHISI_Scaffold_Assembly.</title>
        <authorList>
            <person name="Stuart O.P."/>
            <person name="Cleave R."/>
            <person name="Magrath M.J.L."/>
            <person name="Mikheyev A.S."/>
        </authorList>
    </citation>
    <scope>NUCLEOTIDE SEQUENCE [LARGE SCALE GENOMIC DNA]</scope>
    <source>
        <strain evidence="10">Daus_M_001</strain>
        <tissue evidence="10">Leg muscle</tissue>
    </source>
</reference>
<protein>
    <recommendedName>
        <fullName evidence="6">Protein fem-1 homolog B</fullName>
    </recommendedName>
</protein>
<dbReference type="SUPFAM" id="SSF48403">
    <property type="entry name" value="Ankyrin repeat"/>
    <property type="match status" value="1"/>
</dbReference>
<dbReference type="PROSITE" id="PS50088">
    <property type="entry name" value="ANK_REPEAT"/>
    <property type="match status" value="4"/>
</dbReference>
<feature type="repeat" description="ANK" evidence="7">
    <location>
        <begin position="433"/>
        <end position="465"/>
    </location>
</feature>
<evidence type="ECO:0000256" key="4">
    <source>
        <dbReference type="ARBA" id="ARBA00023043"/>
    </source>
</evidence>
<dbReference type="PANTHER" id="PTHR24173">
    <property type="entry name" value="ANKYRIN REPEAT CONTAINING"/>
    <property type="match status" value="1"/>
</dbReference>